<evidence type="ECO:0000256" key="1">
    <source>
        <dbReference type="SAM" id="Phobius"/>
    </source>
</evidence>
<dbReference type="Proteomes" id="UP001186944">
    <property type="component" value="Unassembled WGS sequence"/>
</dbReference>
<keyword evidence="3" id="KW-1185">Reference proteome</keyword>
<evidence type="ECO:0000313" key="3">
    <source>
        <dbReference type="Proteomes" id="UP001186944"/>
    </source>
</evidence>
<comment type="caution">
    <text evidence="2">The sequence shown here is derived from an EMBL/GenBank/DDBJ whole genome shotgun (WGS) entry which is preliminary data.</text>
</comment>
<proteinExistence type="predicted"/>
<keyword evidence="1" id="KW-1133">Transmembrane helix</keyword>
<keyword evidence="1" id="KW-0472">Membrane</keyword>
<dbReference type="AlphaFoldDB" id="A0AA89C9M6"/>
<reference evidence="2" key="1">
    <citation type="submission" date="2019-08" db="EMBL/GenBank/DDBJ databases">
        <title>The improved chromosome-level genome for the pearl oyster Pinctada fucata martensii using PacBio sequencing and Hi-C.</title>
        <authorList>
            <person name="Zheng Z."/>
        </authorList>
    </citation>
    <scope>NUCLEOTIDE SEQUENCE</scope>
    <source>
        <strain evidence="2">ZZ-2019</strain>
        <tissue evidence="2">Adductor muscle</tissue>
    </source>
</reference>
<protein>
    <submittedName>
        <fullName evidence="2">Uncharacterized protein</fullName>
    </submittedName>
</protein>
<dbReference type="EMBL" id="VSWD01000003">
    <property type="protein sequence ID" value="KAK3105654.1"/>
    <property type="molecule type" value="Genomic_DNA"/>
</dbReference>
<evidence type="ECO:0000313" key="2">
    <source>
        <dbReference type="EMBL" id="KAK3105654.1"/>
    </source>
</evidence>
<accession>A0AA89C9M6</accession>
<name>A0AA89C9M6_PINIB</name>
<keyword evidence="1" id="KW-0812">Transmembrane</keyword>
<organism evidence="2 3">
    <name type="scientific">Pinctada imbricata</name>
    <name type="common">Atlantic pearl-oyster</name>
    <name type="synonym">Pinctada martensii</name>
    <dbReference type="NCBI Taxonomy" id="66713"/>
    <lineage>
        <taxon>Eukaryota</taxon>
        <taxon>Metazoa</taxon>
        <taxon>Spiralia</taxon>
        <taxon>Lophotrochozoa</taxon>
        <taxon>Mollusca</taxon>
        <taxon>Bivalvia</taxon>
        <taxon>Autobranchia</taxon>
        <taxon>Pteriomorphia</taxon>
        <taxon>Pterioida</taxon>
        <taxon>Pterioidea</taxon>
        <taxon>Pteriidae</taxon>
        <taxon>Pinctada</taxon>
    </lineage>
</organism>
<sequence length="108" mass="11891">MLNKTKSSVVEVAPPLQRMDNVQAVPHGSQMGDVDYEEAMFVVMVIVGIILAVSGMALTVLWLYRKRHNTRDGDMTRPLRQASTDSAYVVSKTPSLGNRNISVTNQSV</sequence>
<gene>
    <name evidence="2" type="ORF">FSP39_002727</name>
</gene>
<feature type="transmembrane region" description="Helical" evidence="1">
    <location>
        <begin position="39"/>
        <end position="64"/>
    </location>
</feature>